<gene>
    <name evidence="2" type="ORF">GA0070560_10379</name>
</gene>
<sequence length="76" mass="8576">MFPRGPVRTVRTLAELVLPLVSTQEPGVRDDDRPVDLSEDFVVLPEQTVDDTDHGWGERGGGNDDWLLAERPPHWD</sequence>
<reference evidence="3" key="1">
    <citation type="submission" date="2016-06" db="EMBL/GenBank/DDBJ databases">
        <authorList>
            <person name="Varghese N."/>
        </authorList>
    </citation>
    <scope>NUCLEOTIDE SEQUENCE [LARGE SCALE GENOMIC DNA]</scope>
    <source>
        <strain evidence="3">DSM 43171</strain>
    </source>
</reference>
<organism evidence="2 3">
    <name type="scientific">Micromonospora halophytica</name>
    <dbReference type="NCBI Taxonomy" id="47864"/>
    <lineage>
        <taxon>Bacteria</taxon>
        <taxon>Bacillati</taxon>
        <taxon>Actinomycetota</taxon>
        <taxon>Actinomycetes</taxon>
        <taxon>Micromonosporales</taxon>
        <taxon>Micromonosporaceae</taxon>
        <taxon>Micromonospora</taxon>
    </lineage>
</organism>
<feature type="region of interest" description="Disordered" evidence="1">
    <location>
        <begin position="48"/>
        <end position="76"/>
    </location>
</feature>
<keyword evidence="3" id="KW-1185">Reference proteome</keyword>
<evidence type="ECO:0000256" key="1">
    <source>
        <dbReference type="SAM" id="MobiDB-lite"/>
    </source>
</evidence>
<dbReference type="EMBL" id="FMDN01000003">
    <property type="protein sequence ID" value="SCG40929.1"/>
    <property type="molecule type" value="Genomic_DNA"/>
</dbReference>
<proteinExistence type="predicted"/>
<dbReference type="AlphaFoldDB" id="A0A1C5H4E9"/>
<evidence type="ECO:0000313" key="2">
    <source>
        <dbReference type="EMBL" id="SCG40929.1"/>
    </source>
</evidence>
<accession>A0A1C5H4E9</accession>
<protein>
    <submittedName>
        <fullName evidence="2">Uncharacterized protein</fullName>
    </submittedName>
</protein>
<dbReference type="Proteomes" id="UP000199408">
    <property type="component" value="Unassembled WGS sequence"/>
</dbReference>
<name>A0A1C5H4E9_9ACTN</name>
<evidence type="ECO:0000313" key="3">
    <source>
        <dbReference type="Proteomes" id="UP000199408"/>
    </source>
</evidence>